<dbReference type="PROSITE" id="PS00237">
    <property type="entry name" value="G_PROTEIN_RECEP_F1_1"/>
    <property type="match status" value="1"/>
</dbReference>
<evidence type="ECO:0000256" key="3">
    <source>
        <dbReference type="ARBA" id="ARBA00022692"/>
    </source>
</evidence>
<keyword evidence="4 11" id="KW-1133">Transmembrane helix</keyword>
<dbReference type="GO" id="GO:0004930">
    <property type="term" value="F:G protein-coupled receptor activity"/>
    <property type="evidence" value="ECO:0007669"/>
    <property type="project" value="UniProtKB-KW"/>
</dbReference>
<feature type="transmembrane region" description="Helical" evidence="11">
    <location>
        <begin position="25"/>
        <end position="48"/>
    </location>
</feature>
<keyword evidence="3 10" id="KW-0812">Transmembrane</keyword>
<dbReference type="EMBL" id="CAJHNH020001590">
    <property type="protein sequence ID" value="CAG5123690.1"/>
    <property type="molecule type" value="Genomic_DNA"/>
</dbReference>
<dbReference type="InterPro" id="IPR017452">
    <property type="entry name" value="GPCR_Rhodpsn_7TM"/>
</dbReference>
<dbReference type="SMART" id="SM01381">
    <property type="entry name" value="7TM_GPCR_Srsx"/>
    <property type="match status" value="1"/>
</dbReference>
<accession>A0A8S3Z7H1</accession>
<evidence type="ECO:0000256" key="11">
    <source>
        <dbReference type="SAM" id="Phobius"/>
    </source>
</evidence>
<evidence type="ECO:0000256" key="9">
    <source>
        <dbReference type="ARBA" id="ARBA00023224"/>
    </source>
</evidence>
<evidence type="ECO:0000256" key="5">
    <source>
        <dbReference type="ARBA" id="ARBA00023040"/>
    </source>
</evidence>
<feature type="domain" description="G-protein coupled receptors family 1 profile" evidence="12">
    <location>
        <begin position="6"/>
        <end position="259"/>
    </location>
</feature>
<comment type="subcellular location">
    <subcellularLocation>
        <location evidence="1">Cell membrane</location>
        <topology evidence="1">Multi-pass membrane protein</topology>
    </subcellularLocation>
</comment>
<evidence type="ECO:0000256" key="8">
    <source>
        <dbReference type="ARBA" id="ARBA00023180"/>
    </source>
</evidence>
<evidence type="ECO:0000256" key="4">
    <source>
        <dbReference type="ARBA" id="ARBA00022989"/>
    </source>
</evidence>
<name>A0A8S3Z7H1_9EUPU</name>
<feature type="transmembrane region" description="Helical" evidence="11">
    <location>
        <begin position="148"/>
        <end position="174"/>
    </location>
</feature>
<feature type="transmembrane region" description="Helical" evidence="11">
    <location>
        <begin position="108"/>
        <end position="128"/>
    </location>
</feature>
<comment type="caution">
    <text evidence="13">The sequence shown here is derived from an EMBL/GenBank/DDBJ whole genome shotgun (WGS) entry which is preliminary data.</text>
</comment>
<gene>
    <name evidence="13" type="ORF">CUNI_LOCUS9248</name>
</gene>
<dbReference type="AlphaFoldDB" id="A0A8S3Z7H1"/>
<dbReference type="GO" id="GO:0005886">
    <property type="term" value="C:plasma membrane"/>
    <property type="evidence" value="ECO:0007669"/>
    <property type="project" value="UniProtKB-SubCell"/>
</dbReference>
<evidence type="ECO:0000256" key="7">
    <source>
        <dbReference type="ARBA" id="ARBA00023170"/>
    </source>
</evidence>
<proteinExistence type="inferred from homology"/>
<dbReference type="CDD" id="cd00637">
    <property type="entry name" value="7tm_classA_rhodopsin-like"/>
    <property type="match status" value="1"/>
</dbReference>
<dbReference type="PRINTS" id="PR00237">
    <property type="entry name" value="GPCRRHODOPSN"/>
</dbReference>
<evidence type="ECO:0000256" key="2">
    <source>
        <dbReference type="ARBA" id="ARBA00022475"/>
    </source>
</evidence>
<keyword evidence="6 11" id="KW-0472">Membrane</keyword>
<feature type="transmembrane region" description="Helical" evidence="11">
    <location>
        <begin position="68"/>
        <end position="87"/>
    </location>
</feature>
<reference evidence="13" key="1">
    <citation type="submission" date="2021-04" db="EMBL/GenBank/DDBJ databases">
        <authorList>
            <consortium name="Molecular Ecology Group"/>
        </authorList>
    </citation>
    <scope>NUCLEOTIDE SEQUENCE</scope>
</reference>
<evidence type="ECO:0000259" key="12">
    <source>
        <dbReference type="PROSITE" id="PS50262"/>
    </source>
</evidence>
<dbReference type="Pfam" id="PF00001">
    <property type="entry name" value="7tm_1"/>
    <property type="match status" value="1"/>
</dbReference>
<evidence type="ECO:0000256" key="1">
    <source>
        <dbReference type="ARBA" id="ARBA00004651"/>
    </source>
</evidence>
<comment type="similarity">
    <text evidence="10">Belongs to the G-protein coupled receptor 1 family.</text>
</comment>
<keyword evidence="7 10" id="KW-0675">Receptor</keyword>
<keyword evidence="14" id="KW-1185">Reference proteome</keyword>
<feature type="transmembrane region" description="Helical" evidence="11">
    <location>
        <begin position="209"/>
        <end position="231"/>
    </location>
</feature>
<sequence>MIVISNSVLTIVTICRTRELHTNQYIFIVSLSIADILMALSFFATAIIHLTGLNSIVEDFGIINKLLYGMLFSCVVLDMLHMSIIAVDRYIHIAHPFYYIKYMTKQRTVKILSVAYVLCFIDTFIPAIAYQDDTYKRCLNTNEPTEYYYSNTSILSINTIVAFLCYSKIAWIAIRHKQAAMFRRQQTRDTESNIINRNNRMMVMKSVKFFLAMFGVFFMLSLPPFVITNLAASSIVSDVLKVIATYCFPLHSVLNFIICCSMSQSFFKALKKTLVDLQTCCFTACYQE</sequence>
<dbReference type="OrthoDB" id="6123079at2759"/>
<dbReference type="Proteomes" id="UP000678393">
    <property type="component" value="Unassembled WGS sequence"/>
</dbReference>
<dbReference type="SUPFAM" id="SSF81321">
    <property type="entry name" value="Family A G protein-coupled receptor-like"/>
    <property type="match status" value="1"/>
</dbReference>
<organism evidence="13 14">
    <name type="scientific">Candidula unifasciata</name>
    <dbReference type="NCBI Taxonomy" id="100452"/>
    <lineage>
        <taxon>Eukaryota</taxon>
        <taxon>Metazoa</taxon>
        <taxon>Spiralia</taxon>
        <taxon>Lophotrochozoa</taxon>
        <taxon>Mollusca</taxon>
        <taxon>Gastropoda</taxon>
        <taxon>Heterobranchia</taxon>
        <taxon>Euthyneura</taxon>
        <taxon>Panpulmonata</taxon>
        <taxon>Eupulmonata</taxon>
        <taxon>Stylommatophora</taxon>
        <taxon>Helicina</taxon>
        <taxon>Helicoidea</taxon>
        <taxon>Geomitridae</taxon>
        <taxon>Candidula</taxon>
    </lineage>
</organism>
<dbReference type="PROSITE" id="PS50262">
    <property type="entry name" value="G_PROTEIN_RECEP_F1_2"/>
    <property type="match status" value="1"/>
</dbReference>
<dbReference type="Gene3D" id="1.20.1070.10">
    <property type="entry name" value="Rhodopsin 7-helix transmembrane proteins"/>
    <property type="match status" value="1"/>
</dbReference>
<dbReference type="InterPro" id="IPR000276">
    <property type="entry name" value="GPCR_Rhodpsn"/>
</dbReference>
<evidence type="ECO:0000313" key="13">
    <source>
        <dbReference type="EMBL" id="CAG5123690.1"/>
    </source>
</evidence>
<keyword evidence="8" id="KW-0325">Glycoprotein</keyword>
<protein>
    <recommendedName>
        <fullName evidence="12">G-protein coupled receptors family 1 profile domain-containing protein</fullName>
    </recommendedName>
</protein>
<evidence type="ECO:0000313" key="14">
    <source>
        <dbReference type="Proteomes" id="UP000678393"/>
    </source>
</evidence>
<evidence type="ECO:0000256" key="10">
    <source>
        <dbReference type="RuleBase" id="RU000688"/>
    </source>
</evidence>
<dbReference type="PANTHER" id="PTHR24246:SF27">
    <property type="entry name" value="ADENOSINE RECEPTOR, ISOFORM A"/>
    <property type="match status" value="1"/>
</dbReference>
<dbReference type="PANTHER" id="PTHR24246">
    <property type="entry name" value="OLFACTORY RECEPTOR AND ADENOSINE RECEPTOR"/>
    <property type="match status" value="1"/>
</dbReference>
<evidence type="ECO:0000256" key="6">
    <source>
        <dbReference type="ARBA" id="ARBA00023136"/>
    </source>
</evidence>
<keyword evidence="2" id="KW-1003">Cell membrane</keyword>
<feature type="transmembrane region" description="Helical" evidence="11">
    <location>
        <begin position="243"/>
        <end position="262"/>
    </location>
</feature>
<keyword evidence="5 10" id="KW-0297">G-protein coupled receptor</keyword>
<keyword evidence="9 10" id="KW-0807">Transducer</keyword>